<dbReference type="Gene3D" id="2.60.120.620">
    <property type="entry name" value="q2cbj1_9rhob like domain"/>
    <property type="match status" value="1"/>
</dbReference>
<dbReference type="Pfam" id="PF05721">
    <property type="entry name" value="PhyH"/>
    <property type="match status" value="1"/>
</dbReference>
<evidence type="ECO:0000313" key="2">
    <source>
        <dbReference type="Proteomes" id="UP000198873"/>
    </source>
</evidence>
<dbReference type="RefSeq" id="WP_093842601.1">
    <property type="nucleotide sequence ID" value="NZ_FPAB01000003.1"/>
</dbReference>
<reference evidence="2" key="1">
    <citation type="submission" date="2016-10" db="EMBL/GenBank/DDBJ databases">
        <authorList>
            <person name="Varghese N."/>
            <person name="Submissions S."/>
        </authorList>
    </citation>
    <scope>NUCLEOTIDE SEQUENCE [LARGE SCALE GENOMIC DNA]</scope>
    <source>
        <strain evidence="2">CGMCC 4.7047</strain>
    </source>
</reference>
<dbReference type="InterPro" id="IPR008775">
    <property type="entry name" value="Phytyl_CoA_dOase-like"/>
</dbReference>
<dbReference type="AlphaFoldDB" id="A0A1I6RE07"/>
<sequence length="265" mass="28499">MVTGSGDLTAQLSGFAASGHLMLPGFLPADLVARLTPEVDHWVDSGLRQRSIDAALRPAEVAPPERVELDLEAHGELAVFPPLLDLLSHPALLGPSLVFHYLHSDRRPANGPGKSWHHDYEQRPQRHRDAPMVHALPYPHGLRPSLGPLAALPGSHRTVAEKDALAHHGTAVLPGERVIGALPAGSTVILHSALFHTRRPPAPGAAAATAARYLIDASYCRTGGEPWPPVTPYWRQVLASGRRRGLGAEHRPGLFDAAPFTEYVP</sequence>
<proteinExistence type="predicted"/>
<dbReference type="Proteomes" id="UP000198873">
    <property type="component" value="Unassembled WGS sequence"/>
</dbReference>
<dbReference type="SUPFAM" id="SSF51197">
    <property type="entry name" value="Clavaminate synthase-like"/>
    <property type="match status" value="1"/>
</dbReference>
<keyword evidence="1" id="KW-0223">Dioxygenase</keyword>
<keyword evidence="2" id="KW-1185">Reference proteome</keyword>
<protein>
    <submittedName>
        <fullName evidence="1">Phytanoyl-CoA dioxygenase (PhyH)</fullName>
    </submittedName>
</protein>
<accession>A0A1I6RE07</accession>
<evidence type="ECO:0000313" key="1">
    <source>
        <dbReference type="EMBL" id="SFS62959.1"/>
    </source>
</evidence>
<gene>
    <name evidence="1" type="ORF">SAMN05444716_10318</name>
</gene>
<dbReference type="EMBL" id="FPAB01000003">
    <property type="protein sequence ID" value="SFS62959.1"/>
    <property type="molecule type" value="Genomic_DNA"/>
</dbReference>
<dbReference type="GO" id="GO:0016706">
    <property type="term" value="F:2-oxoglutarate-dependent dioxygenase activity"/>
    <property type="evidence" value="ECO:0007669"/>
    <property type="project" value="UniProtKB-ARBA"/>
</dbReference>
<keyword evidence="1" id="KW-0560">Oxidoreductase</keyword>
<organism evidence="1 2">
    <name type="scientific">Streptomyces harbinensis</name>
    <dbReference type="NCBI Taxonomy" id="1176198"/>
    <lineage>
        <taxon>Bacteria</taxon>
        <taxon>Bacillati</taxon>
        <taxon>Actinomycetota</taxon>
        <taxon>Actinomycetes</taxon>
        <taxon>Kitasatosporales</taxon>
        <taxon>Streptomycetaceae</taxon>
        <taxon>Streptomyces</taxon>
    </lineage>
</organism>
<dbReference type="STRING" id="1176198.SAMN05444716_10318"/>
<name>A0A1I6RE07_9ACTN</name>